<dbReference type="Pfam" id="PF03466">
    <property type="entry name" value="LysR_substrate"/>
    <property type="match status" value="1"/>
</dbReference>
<dbReference type="InterPro" id="IPR036390">
    <property type="entry name" value="WH_DNA-bd_sf"/>
</dbReference>
<dbReference type="Pfam" id="PF00126">
    <property type="entry name" value="HTH_1"/>
    <property type="match status" value="1"/>
</dbReference>
<evidence type="ECO:0000256" key="3">
    <source>
        <dbReference type="ARBA" id="ARBA00023125"/>
    </source>
</evidence>
<dbReference type="PANTHER" id="PTHR30427:SF1">
    <property type="entry name" value="TRANSCRIPTIONAL ACTIVATOR PROTEIN LYSR"/>
    <property type="match status" value="1"/>
</dbReference>
<dbReference type="SUPFAM" id="SSF46785">
    <property type="entry name" value="Winged helix' DNA-binding domain"/>
    <property type="match status" value="1"/>
</dbReference>
<keyword evidence="3" id="KW-0238">DNA-binding</keyword>
<keyword evidence="7" id="KW-1185">Reference proteome</keyword>
<protein>
    <submittedName>
        <fullName evidence="6">HTH-type transcriptional regulator CynR</fullName>
    </submittedName>
</protein>
<evidence type="ECO:0000259" key="5">
    <source>
        <dbReference type="PROSITE" id="PS50931"/>
    </source>
</evidence>
<dbReference type="InterPro" id="IPR036388">
    <property type="entry name" value="WH-like_DNA-bd_sf"/>
</dbReference>
<dbReference type="PROSITE" id="PS50931">
    <property type="entry name" value="HTH_LYSR"/>
    <property type="match status" value="1"/>
</dbReference>
<evidence type="ECO:0000313" key="6">
    <source>
        <dbReference type="EMBL" id="SNX50352.1"/>
    </source>
</evidence>
<keyword evidence="2" id="KW-0805">Transcription regulation</keyword>
<name>A0A240ENS6_9VIBR</name>
<dbReference type="GO" id="GO:0010628">
    <property type="term" value="P:positive regulation of gene expression"/>
    <property type="evidence" value="ECO:0007669"/>
    <property type="project" value="TreeGrafter"/>
</dbReference>
<dbReference type="RefSeq" id="WP_096995293.1">
    <property type="nucleotide sequence ID" value="NZ_JBHSII010000001.1"/>
</dbReference>
<evidence type="ECO:0000256" key="4">
    <source>
        <dbReference type="ARBA" id="ARBA00023163"/>
    </source>
</evidence>
<dbReference type="GO" id="GO:0003700">
    <property type="term" value="F:DNA-binding transcription factor activity"/>
    <property type="evidence" value="ECO:0007669"/>
    <property type="project" value="InterPro"/>
</dbReference>
<dbReference type="SUPFAM" id="SSF53850">
    <property type="entry name" value="Periplasmic binding protein-like II"/>
    <property type="match status" value="1"/>
</dbReference>
<dbReference type="InterPro" id="IPR000847">
    <property type="entry name" value="LysR_HTH_N"/>
</dbReference>
<dbReference type="InterPro" id="IPR005119">
    <property type="entry name" value="LysR_subst-bd"/>
</dbReference>
<organism evidence="6 7">
    <name type="scientific">Vibrio thalassae</name>
    <dbReference type="NCBI Taxonomy" id="1243014"/>
    <lineage>
        <taxon>Bacteria</taxon>
        <taxon>Pseudomonadati</taxon>
        <taxon>Pseudomonadota</taxon>
        <taxon>Gammaproteobacteria</taxon>
        <taxon>Vibrionales</taxon>
        <taxon>Vibrionaceae</taxon>
        <taxon>Vibrio</taxon>
    </lineage>
</organism>
<dbReference type="PANTHER" id="PTHR30427">
    <property type="entry name" value="TRANSCRIPTIONAL ACTIVATOR PROTEIN LYSR"/>
    <property type="match status" value="1"/>
</dbReference>
<sequence>MNLRQLEVFYAIMQTGTVSGAAKNLHVSQPNVTRVLAHTELQLGFSLFERVKGRLIPTQEAKTLLPEVEKIYLQLGQFKSLTNKVKKGHQHIRIGAPPVLASKFLTPVVAHFHQTHQCSIELVTGNRSELCDALLDNALDIAVAFGEDTPAGISHQLLTKKSMQVLVPISALTRLCFSENQPSSVTLQTLLNDELSIIALDRRDPLGQKLTHALEQIQADFAPSLTVRNYSSGAELAALGAGIAIVDPWTASQYATSDSLKRLHLSDAIDCSVSLLTSDLHPFSIATRSFLAMLKHHASSE</sequence>
<evidence type="ECO:0000313" key="7">
    <source>
        <dbReference type="Proteomes" id="UP000219336"/>
    </source>
</evidence>
<proteinExistence type="inferred from homology"/>
<comment type="similarity">
    <text evidence="1">Belongs to the LysR transcriptional regulatory family.</text>
</comment>
<evidence type="ECO:0000256" key="2">
    <source>
        <dbReference type="ARBA" id="ARBA00023015"/>
    </source>
</evidence>
<accession>A0A240ENS6</accession>
<dbReference type="Gene3D" id="3.40.190.290">
    <property type="match status" value="1"/>
</dbReference>
<reference evidence="7" key="1">
    <citation type="submission" date="2016-06" db="EMBL/GenBank/DDBJ databases">
        <authorList>
            <person name="Rodrigo-Torres L."/>
            <person name="Arahal R.D."/>
            <person name="Lucena T."/>
        </authorList>
    </citation>
    <scope>NUCLEOTIDE SEQUENCE [LARGE SCALE GENOMIC DNA]</scope>
    <source>
        <strain evidence="7">CECT8203</strain>
    </source>
</reference>
<keyword evidence="4" id="KW-0804">Transcription</keyword>
<dbReference type="OrthoDB" id="6624490at2"/>
<gene>
    <name evidence="6" type="primary">cynR_5</name>
    <name evidence="6" type="ORF">VTH8203_04011</name>
</gene>
<dbReference type="Proteomes" id="UP000219336">
    <property type="component" value="Unassembled WGS sequence"/>
</dbReference>
<evidence type="ECO:0000256" key="1">
    <source>
        <dbReference type="ARBA" id="ARBA00009437"/>
    </source>
</evidence>
<feature type="domain" description="HTH lysR-type" evidence="5">
    <location>
        <begin position="1"/>
        <end position="58"/>
    </location>
</feature>
<dbReference type="AlphaFoldDB" id="A0A240ENS6"/>
<dbReference type="EMBL" id="OANU01000122">
    <property type="protein sequence ID" value="SNX50352.1"/>
    <property type="molecule type" value="Genomic_DNA"/>
</dbReference>
<dbReference type="GO" id="GO:0043565">
    <property type="term" value="F:sequence-specific DNA binding"/>
    <property type="evidence" value="ECO:0007669"/>
    <property type="project" value="TreeGrafter"/>
</dbReference>
<dbReference type="Gene3D" id="1.10.10.10">
    <property type="entry name" value="Winged helix-like DNA-binding domain superfamily/Winged helix DNA-binding domain"/>
    <property type="match status" value="1"/>
</dbReference>